<reference evidence="6" key="2">
    <citation type="submission" date="2021-08" db="EMBL/GenBank/DDBJ databases">
        <authorList>
            <person name="Dalcin Martins P."/>
        </authorList>
    </citation>
    <scope>NUCLEOTIDE SEQUENCE</scope>
    <source>
        <strain evidence="6">MAG_39</strain>
    </source>
</reference>
<dbReference type="Gene3D" id="1.10.10.10">
    <property type="entry name" value="Winged helix-like DNA-binding domain superfamily/Winged helix DNA-binding domain"/>
    <property type="match status" value="2"/>
</dbReference>
<dbReference type="InterPro" id="IPR005234">
    <property type="entry name" value="ScpB_csome_segregation"/>
</dbReference>
<accession>A0A953JF42</accession>
<organism evidence="6 7">
    <name type="scientific">Candidatus Nitrobium versatile</name>
    <dbReference type="NCBI Taxonomy" id="2884831"/>
    <lineage>
        <taxon>Bacteria</taxon>
        <taxon>Pseudomonadati</taxon>
        <taxon>Nitrospirota</taxon>
        <taxon>Nitrospiria</taxon>
        <taxon>Nitrospirales</taxon>
        <taxon>Nitrospiraceae</taxon>
        <taxon>Candidatus Nitrobium</taxon>
    </lineage>
</organism>
<dbReference type="PANTHER" id="PTHR34298">
    <property type="entry name" value="SEGREGATION AND CONDENSATION PROTEIN B"/>
    <property type="match status" value="1"/>
</dbReference>
<dbReference type="HAMAP" id="MF_01804">
    <property type="entry name" value="ScpB"/>
    <property type="match status" value="1"/>
</dbReference>
<dbReference type="GO" id="GO:0006260">
    <property type="term" value="P:DNA replication"/>
    <property type="evidence" value="ECO:0007669"/>
    <property type="project" value="UniProtKB-UniRule"/>
</dbReference>
<evidence type="ECO:0000313" key="6">
    <source>
        <dbReference type="EMBL" id="MBZ0157569.1"/>
    </source>
</evidence>
<dbReference type="GO" id="GO:0005737">
    <property type="term" value="C:cytoplasm"/>
    <property type="evidence" value="ECO:0007669"/>
    <property type="project" value="UniProtKB-SubCell"/>
</dbReference>
<dbReference type="PANTHER" id="PTHR34298:SF2">
    <property type="entry name" value="SEGREGATION AND CONDENSATION PROTEIN B"/>
    <property type="match status" value="1"/>
</dbReference>
<dbReference type="NCBIfam" id="TIGR00281">
    <property type="entry name" value="SMC-Scp complex subunit ScpB"/>
    <property type="match status" value="1"/>
</dbReference>
<dbReference type="Pfam" id="PF04079">
    <property type="entry name" value="SMC_ScpB"/>
    <property type="match status" value="1"/>
</dbReference>
<protein>
    <recommendedName>
        <fullName evidence="5">Segregation and condensation protein B</fullName>
    </recommendedName>
</protein>
<dbReference type="InterPro" id="IPR036388">
    <property type="entry name" value="WH-like_DNA-bd_sf"/>
</dbReference>
<evidence type="ECO:0000256" key="1">
    <source>
        <dbReference type="ARBA" id="ARBA00022490"/>
    </source>
</evidence>
<dbReference type="SUPFAM" id="SSF46785">
    <property type="entry name" value="Winged helix' DNA-binding domain"/>
    <property type="match status" value="2"/>
</dbReference>
<dbReference type="GO" id="GO:0051301">
    <property type="term" value="P:cell division"/>
    <property type="evidence" value="ECO:0007669"/>
    <property type="project" value="UniProtKB-KW"/>
</dbReference>
<dbReference type="InterPro" id="IPR036390">
    <property type="entry name" value="WH_DNA-bd_sf"/>
</dbReference>
<dbReference type="Proteomes" id="UP000705867">
    <property type="component" value="Unassembled WGS sequence"/>
</dbReference>
<reference evidence="6" key="1">
    <citation type="journal article" date="2021" name="bioRxiv">
        <title>Unraveling nitrogen, sulfur and carbon metabolic pathways and microbial community transcriptional responses to substrate deprivation and toxicity stresses in a bioreactor mimicking anoxic brackish coastal sediment conditions.</title>
        <authorList>
            <person name="Martins P.D."/>
            <person name="Echeveste M.J."/>
            <person name="Arshad A."/>
            <person name="Kurth J."/>
            <person name="Ouboter H."/>
            <person name="Jetten M.S.M."/>
            <person name="Welte C.U."/>
        </authorList>
    </citation>
    <scope>NUCLEOTIDE SEQUENCE</scope>
    <source>
        <strain evidence="6">MAG_39</strain>
    </source>
</reference>
<keyword evidence="1 5" id="KW-0963">Cytoplasm</keyword>
<dbReference type="GO" id="GO:0051304">
    <property type="term" value="P:chromosome separation"/>
    <property type="evidence" value="ECO:0007669"/>
    <property type="project" value="InterPro"/>
</dbReference>
<gene>
    <name evidence="5 6" type="primary">scpB</name>
    <name evidence="6" type="ORF">K8I29_15325</name>
</gene>
<comment type="caution">
    <text evidence="6">The sequence shown here is derived from an EMBL/GenBank/DDBJ whole genome shotgun (WGS) entry which is preliminary data.</text>
</comment>
<dbReference type="EMBL" id="JAIOIV010000120">
    <property type="protein sequence ID" value="MBZ0157569.1"/>
    <property type="molecule type" value="Genomic_DNA"/>
</dbReference>
<proteinExistence type="inferred from homology"/>
<comment type="subcellular location">
    <subcellularLocation>
        <location evidence="5">Cytoplasm</location>
    </subcellularLocation>
    <text evidence="5">Associated with two foci at the outer edges of the nucleoid region in young cells, and at four foci within both cell halves in older cells.</text>
</comment>
<name>A0A953JF42_9BACT</name>
<evidence type="ECO:0000256" key="2">
    <source>
        <dbReference type="ARBA" id="ARBA00022618"/>
    </source>
</evidence>
<comment type="function">
    <text evidence="5">Participates in chromosomal partition during cell division. May act via the formation of a condensin-like complex containing Smc and ScpA that pull DNA away from mid-cell into both cell halves.</text>
</comment>
<evidence type="ECO:0000256" key="4">
    <source>
        <dbReference type="ARBA" id="ARBA00023306"/>
    </source>
</evidence>
<evidence type="ECO:0000313" key="7">
    <source>
        <dbReference type="Proteomes" id="UP000705867"/>
    </source>
</evidence>
<keyword evidence="4 5" id="KW-0131">Cell cycle</keyword>
<dbReference type="PIRSF" id="PIRSF019345">
    <property type="entry name" value="ScpB"/>
    <property type="match status" value="1"/>
</dbReference>
<sequence length="179" mass="20147">MRAVEDFEKKAVLETLLFVAGEPASAASLAKAMEVQESEVRKLLEELIGEYRDRNGGILLVEVAEGYQLITNPDYSQWVKRFKNISQTNKLSQPALETLAIIAYKQPVTKLEVDQLRGVNSDGAVRSLLEKRFIKIVGKKESPGRPFLYGTTKEFLHYFGLKSLNELPPISDFLKEETA</sequence>
<keyword evidence="3 5" id="KW-0159">Chromosome partition</keyword>
<comment type="subunit">
    <text evidence="5">Homodimer. Homodimerization may be required to stabilize the binding of ScpA to the Smc head domains. Component of a cohesin-like complex composed of ScpA, ScpB and the Smc homodimer, in which ScpA and ScpB bind to the head domain of Smc. The presence of the three proteins is required for the association of the complex with DNA.</text>
</comment>
<comment type="similarity">
    <text evidence="5">Belongs to the ScpB family.</text>
</comment>
<keyword evidence="2 5" id="KW-0132">Cell division</keyword>
<dbReference type="AlphaFoldDB" id="A0A953JF42"/>
<evidence type="ECO:0000256" key="3">
    <source>
        <dbReference type="ARBA" id="ARBA00022829"/>
    </source>
</evidence>
<evidence type="ECO:0000256" key="5">
    <source>
        <dbReference type="HAMAP-Rule" id="MF_01804"/>
    </source>
</evidence>